<keyword evidence="3" id="KW-0813">Transport</keyword>
<dbReference type="EMBL" id="FUYR01000007">
    <property type="protein sequence ID" value="SKB93876.1"/>
    <property type="molecule type" value="Genomic_DNA"/>
</dbReference>
<dbReference type="GO" id="GO:0006811">
    <property type="term" value="P:monoatomic ion transport"/>
    <property type="evidence" value="ECO:0007669"/>
    <property type="project" value="UniProtKB-KW"/>
</dbReference>
<organism evidence="21 22">
    <name type="scientific">Daejeonella lutea</name>
    <dbReference type="NCBI Taxonomy" id="572036"/>
    <lineage>
        <taxon>Bacteria</taxon>
        <taxon>Pseudomonadati</taxon>
        <taxon>Bacteroidota</taxon>
        <taxon>Sphingobacteriia</taxon>
        <taxon>Sphingobacteriales</taxon>
        <taxon>Sphingobacteriaceae</taxon>
        <taxon>Daejeonella</taxon>
    </lineage>
</organism>
<evidence type="ECO:0000256" key="4">
    <source>
        <dbReference type="ARBA" id="ARBA00022452"/>
    </source>
</evidence>
<dbReference type="Pfam" id="PF10531">
    <property type="entry name" value="SLBB"/>
    <property type="match status" value="4"/>
</dbReference>
<sequence>MDIKKFVSLLTILVASVVTVPLLAQTAPQNFSNVRVDELSDDQVRAFMRQAEATGLGDSQLEQIAQARGMRPEEVKKLRERVDKLKGDSKAGANRGISPGGRQLNFDTDTSLTRVRPETEAEKALLELRSKIFGADLFRNTNLTFEPNLNMATPKSYVIGPNDQILIDIYGDSEASYSLKVSPEGNINVEFIGPVPVAGLTVEAATAKIRSRLASVYTGLRSGRTNINITIGNIRSIKVILTGEVQKPGTYTLPSLATVFNALYSSGGPTENGSFRVIEVIRGGKKVAVLDIYDFLMKGEMTNNLRLQDQDIIRVPVYNSRVEMVGEVKRPAIFELVSGESFVDLLNFAGGFTENAFKARIKILKNTDTERRIEDITSEKFSSYRPSTGDKFFIDRVLDRFENRVSINGAVFRPGRYELEQGLTLSGLIRKAEGLKEEAFLPRGYILRLRPDNQSEVIAFDVAGILNGTAPDIRLLREDVVSISSITDLKEEYRVNIDGEVRRPGSFLFAENMTLQDLIVQAGGFKEGASVSRVEVSRRVKNSNVLSQSAATAEVFQIDVDRNLRLSGAPFILQPFDIVSVRGASGYEIQKQVTVTGEVLFPGTYTLLRKDERISDIIRRAGGLTALAHPPGASLKRPGVPTVDSAEVAKEKLETIRRLQSSIGDSSSVSSNIESSVRNTNVGINLVNILENPGSSYDLILDEADIINVPKLLQTIKVSGEVLSPVTMVYEQGKGFKGYISQSGGFSDRSLKRRSYILYANGSVKSTKKILFFNDYPAVTPGAEIFVPKKSEKRPLSAAEIVGISSGLASLAVIILNLVKQ</sequence>
<dbReference type="PANTHER" id="PTHR33619">
    <property type="entry name" value="POLYSACCHARIDE EXPORT PROTEIN GFCE-RELATED"/>
    <property type="match status" value="1"/>
</dbReference>
<dbReference type="Pfam" id="PF02563">
    <property type="entry name" value="Poly_export"/>
    <property type="match status" value="1"/>
</dbReference>
<evidence type="ECO:0000256" key="1">
    <source>
        <dbReference type="ARBA" id="ARBA00004571"/>
    </source>
</evidence>
<evidence type="ECO:0000256" key="6">
    <source>
        <dbReference type="ARBA" id="ARBA00022692"/>
    </source>
</evidence>
<evidence type="ECO:0000313" key="21">
    <source>
        <dbReference type="EMBL" id="SKB93876.1"/>
    </source>
</evidence>
<dbReference type="Pfam" id="PF22461">
    <property type="entry name" value="SLBB_2"/>
    <property type="match status" value="1"/>
</dbReference>
<feature type="domain" description="Soluble ligand binding" evidence="19">
    <location>
        <begin position="593"/>
        <end position="629"/>
    </location>
</feature>
<feature type="domain" description="Soluble ligand binding" evidence="19">
    <location>
        <begin position="405"/>
        <end position="449"/>
    </location>
</feature>
<protein>
    <submittedName>
        <fullName evidence="21">Protein involved in polysaccharide export, contains SLBB domain of the beta-grasp fold</fullName>
    </submittedName>
</protein>
<dbReference type="InterPro" id="IPR019554">
    <property type="entry name" value="Soluble_ligand-bd"/>
</dbReference>
<accession>A0A1T5FCR6</accession>
<keyword evidence="4" id="KW-1134">Transmembrane beta strand</keyword>
<dbReference type="GO" id="GO:0009279">
    <property type="term" value="C:cell outer membrane"/>
    <property type="evidence" value="ECO:0007669"/>
    <property type="project" value="UniProtKB-SubCell"/>
</dbReference>
<gene>
    <name evidence="21" type="ORF">SAMN05661099_3599</name>
</gene>
<keyword evidence="6 16" id="KW-0812">Transmembrane</keyword>
<evidence type="ECO:0000259" key="19">
    <source>
        <dbReference type="Pfam" id="PF10531"/>
    </source>
</evidence>
<evidence type="ECO:0000256" key="8">
    <source>
        <dbReference type="ARBA" id="ARBA00023047"/>
    </source>
</evidence>
<dbReference type="STRING" id="572036.SAMN05661099_3599"/>
<dbReference type="PANTHER" id="PTHR33619:SF3">
    <property type="entry name" value="POLYSACCHARIDE EXPORT PROTEIN GFCE-RELATED"/>
    <property type="match status" value="1"/>
</dbReference>
<keyword evidence="7 17" id="KW-0732">Signal</keyword>
<keyword evidence="14" id="KW-0449">Lipoprotein</keyword>
<reference evidence="22" key="1">
    <citation type="submission" date="2017-02" db="EMBL/GenBank/DDBJ databases">
        <authorList>
            <person name="Varghese N."/>
            <person name="Submissions S."/>
        </authorList>
    </citation>
    <scope>NUCLEOTIDE SEQUENCE [LARGE SCALE GENOMIC DNA]</scope>
    <source>
        <strain evidence="22">DSM 22385</strain>
    </source>
</reference>
<feature type="domain" description="Polysaccharide export protein N-terminal" evidence="18">
    <location>
        <begin position="153"/>
        <end position="217"/>
    </location>
</feature>
<evidence type="ECO:0000256" key="13">
    <source>
        <dbReference type="ARBA" id="ARBA00023237"/>
    </source>
</evidence>
<evidence type="ECO:0000256" key="7">
    <source>
        <dbReference type="ARBA" id="ARBA00022729"/>
    </source>
</evidence>
<evidence type="ECO:0000256" key="10">
    <source>
        <dbReference type="ARBA" id="ARBA00023114"/>
    </source>
</evidence>
<feature type="domain" description="SLBB" evidence="20">
    <location>
        <begin position="238"/>
        <end position="315"/>
    </location>
</feature>
<evidence type="ECO:0000256" key="17">
    <source>
        <dbReference type="SAM" id="SignalP"/>
    </source>
</evidence>
<feature type="domain" description="Soluble ligand binding" evidence="19">
    <location>
        <begin position="495"/>
        <end position="542"/>
    </location>
</feature>
<dbReference type="RefSeq" id="WP_079704097.1">
    <property type="nucleotide sequence ID" value="NZ_FUYR01000007.1"/>
</dbReference>
<feature type="transmembrane region" description="Helical" evidence="16">
    <location>
        <begin position="801"/>
        <end position="819"/>
    </location>
</feature>
<comment type="similarity">
    <text evidence="2">Belongs to the BexD/CtrA/VexA family.</text>
</comment>
<dbReference type="AlphaFoldDB" id="A0A1T5FCR6"/>
<evidence type="ECO:0000256" key="11">
    <source>
        <dbReference type="ARBA" id="ARBA00023136"/>
    </source>
</evidence>
<evidence type="ECO:0000256" key="14">
    <source>
        <dbReference type="ARBA" id="ARBA00023288"/>
    </source>
</evidence>
<comment type="subcellular location">
    <subcellularLocation>
        <location evidence="1">Cell outer membrane</location>
        <topology evidence="1">Multi-pass membrane protein</topology>
    </subcellularLocation>
</comment>
<evidence type="ECO:0000256" key="5">
    <source>
        <dbReference type="ARBA" id="ARBA00022597"/>
    </source>
</evidence>
<evidence type="ECO:0000259" key="20">
    <source>
        <dbReference type="Pfam" id="PF22461"/>
    </source>
</evidence>
<feature type="chain" id="PRO_5012097685" evidence="17">
    <location>
        <begin position="25"/>
        <end position="821"/>
    </location>
</feature>
<dbReference type="InterPro" id="IPR054765">
    <property type="entry name" value="SLBB_dom"/>
</dbReference>
<feature type="signal peptide" evidence="17">
    <location>
        <begin position="1"/>
        <end position="24"/>
    </location>
</feature>
<feature type="domain" description="Soluble ligand binding" evidence="19">
    <location>
        <begin position="322"/>
        <end position="365"/>
    </location>
</feature>
<dbReference type="InterPro" id="IPR003715">
    <property type="entry name" value="Poly_export_N"/>
</dbReference>
<name>A0A1T5FCR6_9SPHI</name>
<evidence type="ECO:0000256" key="16">
    <source>
        <dbReference type="SAM" id="Phobius"/>
    </source>
</evidence>
<evidence type="ECO:0000256" key="12">
    <source>
        <dbReference type="ARBA" id="ARBA00023139"/>
    </source>
</evidence>
<keyword evidence="16" id="KW-1133">Transmembrane helix</keyword>
<dbReference type="GO" id="GO:0015159">
    <property type="term" value="F:polysaccharide transmembrane transporter activity"/>
    <property type="evidence" value="ECO:0007669"/>
    <property type="project" value="InterPro"/>
</dbReference>
<evidence type="ECO:0000256" key="15">
    <source>
        <dbReference type="SAM" id="MobiDB-lite"/>
    </source>
</evidence>
<keyword evidence="8" id="KW-0625">Polysaccharide transport</keyword>
<keyword evidence="10" id="KW-0626">Porin</keyword>
<evidence type="ECO:0000259" key="18">
    <source>
        <dbReference type="Pfam" id="PF02563"/>
    </source>
</evidence>
<evidence type="ECO:0000256" key="3">
    <source>
        <dbReference type="ARBA" id="ARBA00022448"/>
    </source>
</evidence>
<dbReference type="Gene3D" id="3.10.560.10">
    <property type="entry name" value="Outer membrane lipoprotein wza domain like"/>
    <property type="match status" value="6"/>
</dbReference>
<dbReference type="Gene3D" id="3.30.1950.10">
    <property type="entry name" value="wza like domain"/>
    <property type="match status" value="1"/>
</dbReference>
<dbReference type="GO" id="GO:0015288">
    <property type="term" value="F:porin activity"/>
    <property type="evidence" value="ECO:0007669"/>
    <property type="project" value="UniProtKB-KW"/>
</dbReference>
<evidence type="ECO:0000256" key="2">
    <source>
        <dbReference type="ARBA" id="ARBA00009450"/>
    </source>
</evidence>
<evidence type="ECO:0000256" key="9">
    <source>
        <dbReference type="ARBA" id="ARBA00023065"/>
    </source>
</evidence>
<dbReference type="GO" id="GO:0046930">
    <property type="term" value="C:pore complex"/>
    <property type="evidence" value="ECO:0007669"/>
    <property type="project" value="UniProtKB-KW"/>
</dbReference>
<dbReference type="InterPro" id="IPR049712">
    <property type="entry name" value="Poly_export"/>
</dbReference>
<evidence type="ECO:0000313" key="22">
    <source>
        <dbReference type="Proteomes" id="UP000189981"/>
    </source>
</evidence>
<keyword evidence="11 16" id="KW-0472">Membrane</keyword>
<dbReference type="Proteomes" id="UP000189981">
    <property type="component" value="Unassembled WGS sequence"/>
</dbReference>
<dbReference type="OrthoDB" id="9808948at2"/>
<keyword evidence="22" id="KW-1185">Reference proteome</keyword>
<keyword evidence="12" id="KW-0564">Palmitate</keyword>
<keyword evidence="13" id="KW-0998">Cell outer membrane</keyword>
<keyword evidence="9" id="KW-0406">Ion transport</keyword>
<keyword evidence="5" id="KW-0762">Sugar transport</keyword>
<proteinExistence type="inferred from homology"/>
<feature type="region of interest" description="Disordered" evidence="15">
    <location>
        <begin position="86"/>
        <end position="106"/>
    </location>
</feature>